<evidence type="ECO:0000313" key="3">
    <source>
        <dbReference type="Proteomes" id="UP000284751"/>
    </source>
</evidence>
<dbReference type="AlphaFoldDB" id="A0A412AYT1"/>
<sequence>MSLTRTRLRVAVRVMRYYNSVPLTGAITGIAPFRGRSNHQFTSGYDFPFFRYHFSKAESALKRRRQHDGDGKGPGKDTFSRAFLMLKCNLQEVLQPAAPVSRKHPKPWNTEQPRG</sequence>
<comment type="caution">
    <text evidence="2">The sequence shown here is derived from an EMBL/GenBank/DDBJ whole genome shotgun (WGS) entry which is preliminary data.</text>
</comment>
<feature type="region of interest" description="Disordered" evidence="1">
    <location>
        <begin position="96"/>
        <end position="115"/>
    </location>
</feature>
<dbReference type="Proteomes" id="UP000284751">
    <property type="component" value="Unassembled WGS sequence"/>
</dbReference>
<gene>
    <name evidence="2" type="ORF">DWY99_04275</name>
</gene>
<name>A0A412AYT1_9FIRM</name>
<evidence type="ECO:0000313" key="2">
    <source>
        <dbReference type="EMBL" id="RGQ42777.1"/>
    </source>
</evidence>
<protein>
    <submittedName>
        <fullName evidence="2">Uncharacterized protein</fullName>
    </submittedName>
</protein>
<reference evidence="2 3" key="1">
    <citation type="submission" date="2018-08" db="EMBL/GenBank/DDBJ databases">
        <title>A genome reference for cultivated species of the human gut microbiota.</title>
        <authorList>
            <person name="Zou Y."/>
            <person name="Xue W."/>
            <person name="Luo G."/>
        </authorList>
    </citation>
    <scope>NUCLEOTIDE SEQUENCE [LARGE SCALE GENOMIC DNA]</scope>
    <source>
        <strain evidence="2 3">AF28-26</strain>
    </source>
</reference>
<proteinExistence type="predicted"/>
<evidence type="ECO:0000256" key="1">
    <source>
        <dbReference type="SAM" id="MobiDB-lite"/>
    </source>
</evidence>
<accession>A0A412AYT1</accession>
<dbReference type="EMBL" id="QRTC01000010">
    <property type="protein sequence ID" value="RGQ42777.1"/>
    <property type="molecule type" value="Genomic_DNA"/>
</dbReference>
<organism evidence="2 3">
    <name type="scientific">[Clostridium] leptum</name>
    <dbReference type="NCBI Taxonomy" id="1535"/>
    <lineage>
        <taxon>Bacteria</taxon>
        <taxon>Bacillati</taxon>
        <taxon>Bacillota</taxon>
        <taxon>Clostridia</taxon>
        <taxon>Eubacteriales</taxon>
        <taxon>Oscillospiraceae</taxon>
        <taxon>Oscillospiraceae incertae sedis</taxon>
    </lineage>
</organism>